<dbReference type="Proteomes" id="UP000444960">
    <property type="component" value="Unassembled WGS sequence"/>
</dbReference>
<keyword evidence="2" id="KW-0732">Signal</keyword>
<comment type="caution">
    <text evidence="3">The sequence shown here is derived from an EMBL/GenBank/DDBJ whole genome shotgun (WGS) entry which is preliminary data.</text>
</comment>
<feature type="chain" id="PRO_5029733547" evidence="2">
    <location>
        <begin position="25"/>
        <end position="337"/>
    </location>
</feature>
<evidence type="ECO:0000313" key="3">
    <source>
        <dbReference type="EMBL" id="GEE03732.1"/>
    </source>
</evidence>
<accession>A0A7I9VEU0</accession>
<evidence type="ECO:0000313" key="4">
    <source>
        <dbReference type="Proteomes" id="UP000444960"/>
    </source>
</evidence>
<dbReference type="EMBL" id="BJOV01000005">
    <property type="protein sequence ID" value="GEE03732.1"/>
    <property type="molecule type" value="Genomic_DNA"/>
</dbReference>
<organism evidence="3 4">
    <name type="scientific">Gordonia spumicola</name>
    <dbReference type="NCBI Taxonomy" id="589161"/>
    <lineage>
        <taxon>Bacteria</taxon>
        <taxon>Bacillati</taxon>
        <taxon>Actinomycetota</taxon>
        <taxon>Actinomycetes</taxon>
        <taxon>Mycobacteriales</taxon>
        <taxon>Gordoniaceae</taxon>
        <taxon>Gordonia</taxon>
    </lineage>
</organism>
<evidence type="ECO:0000256" key="2">
    <source>
        <dbReference type="SAM" id="SignalP"/>
    </source>
</evidence>
<evidence type="ECO:0000256" key="1">
    <source>
        <dbReference type="SAM" id="MobiDB-lite"/>
    </source>
</evidence>
<feature type="signal peptide" evidence="2">
    <location>
        <begin position="1"/>
        <end position="24"/>
    </location>
</feature>
<reference evidence="4" key="1">
    <citation type="submission" date="2019-06" db="EMBL/GenBank/DDBJ databases">
        <title>Gordonia isolated from sludge of a wastewater treatment plant.</title>
        <authorList>
            <person name="Tamura T."/>
            <person name="Aoyama K."/>
            <person name="Kang Y."/>
            <person name="Saito S."/>
            <person name="Akiyama N."/>
            <person name="Yazawa K."/>
            <person name="Gonoi T."/>
            <person name="Mikami Y."/>
        </authorList>
    </citation>
    <scope>NUCLEOTIDE SEQUENCE [LARGE SCALE GENOMIC DNA]</scope>
    <source>
        <strain evidence="4">NBRC 107696</strain>
    </source>
</reference>
<gene>
    <name evidence="3" type="ORF">nbrc107696_41780</name>
</gene>
<feature type="region of interest" description="Disordered" evidence="1">
    <location>
        <begin position="316"/>
        <end position="337"/>
    </location>
</feature>
<sequence>MRLARAITALGAAALLAGAAAAYADTPDSSASLSSTVMRIYDFTTYGLQFTRPAWGMPNPTDPDGIITARPTGGAVMDPGDYQEVTLTQNIKMHAVGLRYTSQATPGKGVTVQVITSDDSSNNKATIECRGSGYLCLSDGRNTVFVVDDVDGYPASATRTVPAADDETQFDMLRRLCTDTSAASCSFNVGSRKSILSDPTRVSNVYRSDVDWTYSKATTVTSEYTTSVTNGVGADLDKAWDVVSASVEHEYETSTTRSSSYTETITYQVSPGVYFWVEARNPMIRYTGDFRFSLKGKGEIVLKDVYYDVPDPSRKGTLAGITSTTKPVSAPVSPPPA</sequence>
<dbReference type="OrthoDB" id="5124470at2"/>
<dbReference type="RefSeq" id="WP_161897204.1">
    <property type="nucleotide sequence ID" value="NZ_BJOV01000005.1"/>
</dbReference>
<dbReference type="AlphaFoldDB" id="A0A7I9VEU0"/>
<protein>
    <submittedName>
        <fullName evidence="3">Uncharacterized protein</fullName>
    </submittedName>
</protein>
<name>A0A7I9VEU0_9ACTN</name>
<proteinExistence type="predicted"/>
<keyword evidence="4" id="KW-1185">Reference proteome</keyword>